<dbReference type="EMBL" id="JAAALK010000290">
    <property type="protein sequence ID" value="KAG8047466.1"/>
    <property type="molecule type" value="Genomic_DNA"/>
</dbReference>
<comment type="caution">
    <text evidence="1">The sequence shown here is derived from an EMBL/GenBank/DDBJ whole genome shotgun (WGS) entry which is preliminary data.</text>
</comment>
<reference evidence="1" key="2">
    <citation type="submission" date="2021-02" db="EMBL/GenBank/DDBJ databases">
        <authorList>
            <person name="Kimball J.A."/>
            <person name="Haas M.W."/>
            <person name="Macchietto M."/>
            <person name="Kono T."/>
            <person name="Duquette J."/>
            <person name="Shao M."/>
        </authorList>
    </citation>
    <scope>NUCLEOTIDE SEQUENCE</scope>
    <source>
        <tissue evidence="1">Fresh leaf tissue</tissue>
    </source>
</reference>
<protein>
    <submittedName>
        <fullName evidence="1">Uncharacterized protein</fullName>
    </submittedName>
</protein>
<proteinExistence type="predicted"/>
<dbReference type="Proteomes" id="UP000729402">
    <property type="component" value="Unassembled WGS sequence"/>
</dbReference>
<dbReference type="AlphaFoldDB" id="A0A8J5RYR7"/>
<accession>A0A8J5RYR7</accession>
<evidence type="ECO:0000313" key="1">
    <source>
        <dbReference type="EMBL" id="KAG8047466.1"/>
    </source>
</evidence>
<gene>
    <name evidence="1" type="ORF">GUJ93_ZPchr0008g13659</name>
</gene>
<organism evidence="1 2">
    <name type="scientific">Zizania palustris</name>
    <name type="common">Northern wild rice</name>
    <dbReference type="NCBI Taxonomy" id="103762"/>
    <lineage>
        <taxon>Eukaryota</taxon>
        <taxon>Viridiplantae</taxon>
        <taxon>Streptophyta</taxon>
        <taxon>Embryophyta</taxon>
        <taxon>Tracheophyta</taxon>
        <taxon>Spermatophyta</taxon>
        <taxon>Magnoliopsida</taxon>
        <taxon>Liliopsida</taxon>
        <taxon>Poales</taxon>
        <taxon>Poaceae</taxon>
        <taxon>BOP clade</taxon>
        <taxon>Oryzoideae</taxon>
        <taxon>Oryzeae</taxon>
        <taxon>Zizaniinae</taxon>
        <taxon>Zizania</taxon>
    </lineage>
</organism>
<name>A0A8J5RYR7_ZIZPA</name>
<reference evidence="1" key="1">
    <citation type="journal article" date="2021" name="bioRxiv">
        <title>Whole Genome Assembly and Annotation of Northern Wild Rice, Zizania palustris L., Supports a Whole Genome Duplication in the Zizania Genus.</title>
        <authorList>
            <person name="Haas M."/>
            <person name="Kono T."/>
            <person name="Macchietto M."/>
            <person name="Millas R."/>
            <person name="McGilp L."/>
            <person name="Shao M."/>
            <person name="Duquette J."/>
            <person name="Hirsch C.N."/>
            <person name="Kimball J."/>
        </authorList>
    </citation>
    <scope>NUCLEOTIDE SEQUENCE</scope>
    <source>
        <tissue evidence="1">Fresh leaf tissue</tissue>
    </source>
</reference>
<keyword evidence="2" id="KW-1185">Reference proteome</keyword>
<evidence type="ECO:0000313" key="2">
    <source>
        <dbReference type="Proteomes" id="UP000729402"/>
    </source>
</evidence>
<sequence>MESFVWNLQAEMSEEKEGSRPEDVAEEAMGDMSLEVHGGVSVDAIEGGVVAAAGALFGVFVGAEEDRLVDLSLAEHERYVSVSVVAITIDRVGTASLLK</sequence>